<dbReference type="InterPro" id="IPR016187">
    <property type="entry name" value="CTDL_fold"/>
</dbReference>
<gene>
    <name evidence="2" type="ORF">Fcan01_16128</name>
</gene>
<evidence type="ECO:0000313" key="3">
    <source>
        <dbReference type="Proteomes" id="UP000198287"/>
    </source>
</evidence>
<feature type="chain" id="PRO_5012556315" evidence="1">
    <location>
        <begin position="21"/>
        <end position="175"/>
    </location>
</feature>
<dbReference type="CDD" id="cd00037">
    <property type="entry name" value="CLECT"/>
    <property type="match status" value="1"/>
</dbReference>
<dbReference type="EMBL" id="LNIX01000011">
    <property type="protein sequence ID" value="OXA48595.1"/>
    <property type="molecule type" value="Genomic_DNA"/>
</dbReference>
<dbReference type="Gene3D" id="3.10.100.10">
    <property type="entry name" value="Mannose-Binding Protein A, subunit A"/>
    <property type="match status" value="1"/>
</dbReference>
<dbReference type="Proteomes" id="UP000198287">
    <property type="component" value="Unassembled WGS sequence"/>
</dbReference>
<dbReference type="InterPro" id="IPR016186">
    <property type="entry name" value="C-type_lectin-like/link_sf"/>
</dbReference>
<dbReference type="GO" id="GO:0030246">
    <property type="term" value="F:carbohydrate binding"/>
    <property type="evidence" value="ECO:0007669"/>
    <property type="project" value="UniProtKB-KW"/>
</dbReference>
<proteinExistence type="predicted"/>
<accession>A0A226DSX8</accession>
<sequence length="175" mass="19927">MYKLLMFTTCVLIGAKAALSVKPVDEEVELHRARMLRNRIEDSGPLSKQMKTNHTTVIFLGAFNGKYIYYDMTPRTQDAARAGCQLMGMKLLRVDRVDEMEFINNGTTGYDYIWTDGTLNEVQSSFRWAHSGRVNVPDAIVRSPFTGEIGLALEKNPTRFCIRPANQQRHSLCYI</sequence>
<dbReference type="AlphaFoldDB" id="A0A226DSX8"/>
<keyword evidence="3" id="KW-1185">Reference proteome</keyword>
<feature type="signal peptide" evidence="1">
    <location>
        <begin position="1"/>
        <end position="20"/>
    </location>
</feature>
<keyword evidence="2" id="KW-0675">Receptor</keyword>
<reference evidence="2 3" key="1">
    <citation type="submission" date="2015-12" db="EMBL/GenBank/DDBJ databases">
        <title>The genome of Folsomia candida.</title>
        <authorList>
            <person name="Faddeeva A."/>
            <person name="Derks M.F."/>
            <person name="Anvar Y."/>
            <person name="Smit S."/>
            <person name="Van Straalen N."/>
            <person name="Roelofs D."/>
        </authorList>
    </citation>
    <scope>NUCLEOTIDE SEQUENCE [LARGE SCALE GENOMIC DNA]</scope>
    <source>
        <strain evidence="2 3">VU population</strain>
        <tissue evidence="2">Whole body</tissue>
    </source>
</reference>
<keyword evidence="2" id="KW-0430">Lectin</keyword>
<dbReference type="SUPFAM" id="SSF56436">
    <property type="entry name" value="C-type lectin-like"/>
    <property type="match status" value="1"/>
</dbReference>
<organism evidence="2 3">
    <name type="scientific">Folsomia candida</name>
    <name type="common">Springtail</name>
    <dbReference type="NCBI Taxonomy" id="158441"/>
    <lineage>
        <taxon>Eukaryota</taxon>
        <taxon>Metazoa</taxon>
        <taxon>Ecdysozoa</taxon>
        <taxon>Arthropoda</taxon>
        <taxon>Hexapoda</taxon>
        <taxon>Collembola</taxon>
        <taxon>Entomobryomorpha</taxon>
        <taxon>Isotomoidea</taxon>
        <taxon>Isotomidae</taxon>
        <taxon>Proisotominae</taxon>
        <taxon>Folsomia</taxon>
    </lineage>
</organism>
<evidence type="ECO:0000256" key="1">
    <source>
        <dbReference type="SAM" id="SignalP"/>
    </source>
</evidence>
<evidence type="ECO:0000313" key="2">
    <source>
        <dbReference type="EMBL" id="OXA48595.1"/>
    </source>
</evidence>
<keyword evidence="1" id="KW-0732">Signal</keyword>
<comment type="caution">
    <text evidence="2">The sequence shown here is derived from an EMBL/GenBank/DDBJ whole genome shotgun (WGS) entry which is preliminary data.</text>
</comment>
<protein>
    <submittedName>
        <fullName evidence="2">Killer cell lectin-like receptor 7</fullName>
    </submittedName>
</protein>
<name>A0A226DSX8_FOLCA</name>